<evidence type="ECO:0000256" key="5">
    <source>
        <dbReference type="SAM" id="Phobius"/>
    </source>
</evidence>
<dbReference type="FunFam" id="3.40.50.720:FF:000312">
    <property type="entry name" value="(+)-neomenthol dehydrogenase"/>
    <property type="match status" value="1"/>
</dbReference>
<dbReference type="Pfam" id="PF00106">
    <property type="entry name" value="adh_short"/>
    <property type="match status" value="1"/>
</dbReference>
<dbReference type="Pfam" id="PF13561">
    <property type="entry name" value="adh_short_C2"/>
    <property type="match status" value="1"/>
</dbReference>
<comment type="similarity">
    <text evidence="1 4">Belongs to the short-chain dehydrogenases/reductases (SDR) family.</text>
</comment>
<keyword evidence="2" id="KW-0521">NADP</keyword>
<sequence length="490" mass="54119">MDDIDLCCFDDDDCESCECCLCCMSLPVKVWCILFILLCLVAIAVGIWALITQEDYLGIEELEELKDSSELWGDLIFHRLDVVDSPSVALLAEFVKAQFGRLDILDTVKRSWGKQIKGTKMIQVTCRLKQLKAQLKELNRIQFDDIVETANRDQRLLQGLQEELANDPCMELPPGKLNPIRMHIPEPSLQGQGRFAIVTGSNKGLGFEIVRQLASLGITVVLTARDEKRGLDALHELKESGGLSGDVIFHQLDVADSSSVASLAEFVTTEFGRLDILVNNAAILGVYSDGADSLTAAVRAGDEGVEGSKDCGNELVTQTYDLALNCLQTNYYGAKRMIESFLPLLQSSQSPRIVNVSAEMGKLENIPSKWAQEILSDVDNLTEERVDEVVNEFLKDFKEGTLETKGWPLYFGAYRVSKAAMNAYTRIVAKKQLPNMKANCVCPGYVKTDMNFNSGILTVEEGADKIMKLVVLPDDGPSGLFFARGEVTSF</sequence>
<gene>
    <name evidence="6" type="ORF">OLC1_LOCUS11271</name>
</gene>
<keyword evidence="3" id="KW-0560">Oxidoreductase</keyword>
<dbReference type="InterPro" id="IPR036291">
    <property type="entry name" value="NAD(P)-bd_dom_sf"/>
</dbReference>
<accession>A0AAV1D545</accession>
<keyword evidence="5" id="KW-1133">Transmembrane helix</keyword>
<dbReference type="AlphaFoldDB" id="A0AAV1D545"/>
<dbReference type="SUPFAM" id="SSF51735">
    <property type="entry name" value="NAD(P)-binding Rossmann-fold domains"/>
    <property type="match status" value="1"/>
</dbReference>
<keyword evidence="5" id="KW-0472">Membrane</keyword>
<keyword evidence="7" id="KW-1185">Reference proteome</keyword>
<evidence type="ECO:0000256" key="3">
    <source>
        <dbReference type="ARBA" id="ARBA00023002"/>
    </source>
</evidence>
<reference evidence="6" key="1">
    <citation type="submission" date="2023-03" db="EMBL/GenBank/DDBJ databases">
        <authorList>
            <person name="Julca I."/>
        </authorList>
    </citation>
    <scope>NUCLEOTIDE SEQUENCE</scope>
</reference>
<protein>
    <submittedName>
        <fullName evidence="6">OLC1v1039164C1</fullName>
    </submittedName>
</protein>
<proteinExistence type="inferred from homology"/>
<dbReference type="PRINTS" id="PR00080">
    <property type="entry name" value="SDRFAMILY"/>
</dbReference>
<dbReference type="PRINTS" id="PR00081">
    <property type="entry name" value="GDHRDH"/>
</dbReference>
<evidence type="ECO:0000256" key="1">
    <source>
        <dbReference type="ARBA" id="ARBA00006484"/>
    </source>
</evidence>
<dbReference type="Gene3D" id="3.40.50.720">
    <property type="entry name" value="NAD(P)-binding Rossmann-like Domain"/>
    <property type="match status" value="1"/>
</dbReference>
<evidence type="ECO:0000313" key="7">
    <source>
        <dbReference type="Proteomes" id="UP001161247"/>
    </source>
</evidence>
<dbReference type="CDD" id="cd05324">
    <property type="entry name" value="carb_red_PTCR-like_SDR_c"/>
    <property type="match status" value="1"/>
</dbReference>
<feature type="transmembrane region" description="Helical" evidence="5">
    <location>
        <begin position="30"/>
        <end position="51"/>
    </location>
</feature>
<dbReference type="InterPro" id="IPR002347">
    <property type="entry name" value="SDR_fam"/>
</dbReference>
<keyword evidence="5" id="KW-0812">Transmembrane</keyword>
<dbReference type="PANTHER" id="PTHR43490">
    <property type="entry name" value="(+)-NEOMENTHOL DEHYDROGENASE"/>
    <property type="match status" value="1"/>
</dbReference>
<dbReference type="GO" id="GO:0016616">
    <property type="term" value="F:oxidoreductase activity, acting on the CH-OH group of donors, NAD or NADP as acceptor"/>
    <property type="evidence" value="ECO:0007669"/>
    <property type="project" value="InterPro"/>
</dbReference>
<organism evidence="6 7">
    <name type="scientific">Oldenlandia corymbosa var. corymbosa</name>
    <dbReference type="NCBI Taxonomy" id="529605"/>
    <lineage>
        <taxon>Eukaryota</taxon>
        <taxon>Viridiplantae</taxon>
        <taxon>Streptophyta</taxon>
        <taxon>Embryophyta</taxon>
        <taxon>Tracheophyta</taxon>
        <taxon>Spermatophyta</taxon>
        <taxon>Magnoliopsida</taxon>
        <taxon>eudicotyledons</taxon>
        <taxon>Gunneridae</taxon>
        <taxon>Pentapetalae</taxon>
        <taxon>asterids</taxon>
        <taxon>lamiids</taxon>
        <taxon>Gentianales</taxon>
        <taxon>Rubiaceae</taxon>
        <taxon>Rubioideae</taxon>
        <taxon>Spermacoceae</taxon>
        <taxon>Hedyotis-Oldenlandia complex</taxon>
        <taxon>Oldenlandia</taxon>
    </lineage>
</organism>
<evidence type="ECO:0000313" key="6">
    <source>
        <dbReference type="EMBL" id="CAI9101757.1"/>
    </source>
</evidence>
<dbReference type="Proteomes" id="UP001161247">
    <property type="component" value="Chromosome 4"/>
</dbReference>
<evidence type="ECO:0000256" key="4">
    <source>
        <dbReference type="RuleBase" id="RU000363"/>
    </source>
</evidence>
<dbReference type="PANTHER" id="PTHR43490:SF98">
    <property type="entry name" value="OS02G0640600 PROTEIN"/>
    <property type="match status" value="1"/>
</dbReference>
<dbReference type="GO" id="GO:0016020">
    <property type="term" value="C:membrane"/>
    <property type="evidence" value="ECO:0007669"/>
    <property type="project" value="TreeGrafter"/>
</dbReference>
<evidence type="ECO:0000256" key="2">
    <source>
        <dbReference type="ARBA" id="ARBA00022857"/>
    </source>
</evidence>
<dbReference type="EMBL" id="OX459121">
    <property type="protein sequence ID" value="CAI9101757.1"/>
    <property type="molecule type" value="Genomic_DNA"/>
</dbReference>
<name>A0AAV1D545_OLDCO</name>
<dbReference type="InterPro" id="IPR045313">
    <property type="entry name" value="CBR1-like"/>
</dbReference>